<evidence type="ECO:0000313" key="2">
    <source>
        <dbReference type="EMBL" id="KIK54368.1"/>
    </source>
</evidence>
<sequence>MRCNWFPKASCITQSFTRTFQKATSPCLPFRHAFYATFCLPRSTSTLATSPTEPAVTPTLTPAQLSRHVWQSVRLAIHARDLQAAYIIAESARLSNKPLLHNSPSKAYLATGIEFHQPVSQRLAGHALVHGLLRLGLPRKAHAVAKVMMDNGITIRTKTFEALLENLVASDGNTPRSLGMEFYNFLKTLLPKRSILSLHPSLTSGKGSRAAIDLFMCARNSKWQHRTERMYRTLIGSFLLHGELIAATLLFTAILRDCTVREALARQLEFKDDKEIEQQAVDHYRQLRRMSPYPSFDVLKEIIASIANVLSRDPVEDDAYQLSFQAALQALANLAYILDIRQMPYPHLSSLLRLLYSCPKSDDLVWVVGKNHQPIQTKAYDYFHLVLERFIHKPPRYRTQRVELDRQPALLRWNSSMENCRPLDLPACNSLLHYALRHRLSPGLANEVLLYMQDPFWKEVDFRKPVPNEVTLNIILNAARILRSPALAERALRMFYGSGNEATLVNSSSRPLLPAPPPPSKRHSMSGSSSTRFSKSLRKLGEESHELDIPKPKSSLRADKYTLVSYISYLTSTGRPDVVPELLFRVLPELAIVDHPSWGNVSAAEVDRMTKRKMAREECLKRVVGYGPHFFVSVLNALVKAGKTGLAERVWLLAREAERASWVERFNENGQRIGDGRVEGWCLPVHAYTLMLVCYGDEAKKSLIRRRQMLRTKSTGTELGGLTDTERQWVPKASGIEKRYVAGWACYIMRRNRKLLDGGASRVGRDEAGREMGVELYKSMLRGAQSVYWALRAFGRDAYGRGDVGGTLPSLPPPSWEDKIPTPDARFFNAMLRIVTHHVGHHRPRRAHTRPSHWRQHIRFADWMYRKYGVAPMNRSMTTTSGDAGASASHASSDDLLMVAEDMVKAGYGIPIGVRYLLVGRDRESLVLRQWYSRYRSVEGGKRETTMPLPWAYPADGVADGPFSLGVVKQKGLPLGRISRGRLVRKRRRRGVVERVNSAAAPRAKKVRDD</sequence>
<feature type="compositionally biased region" description="Polar residues" evidence="1">
    <location>
        <begin position="525"/>
        <end position="534"/>
    </location>
</feature>
<dbReference type="OrthoDB" id="2554293at2759"/>
<dbReference type="Proteomes" id="UP000053593">
    <property type="component" value="Unassembled WGS sequence"/>
</dbReference>
<dbReference type="AlphaFoldDB" id="A0A0D0CHG2"/>
<reference evidence="2 3" key="1">
    <citation type="submission" date="2014-04" db="EMBL/GenBank/DDBJ databases">
        <title>Evolutionary Origins and Diversification of the Mycorrhizal Mutualists.</title>
        <authorList>
            <consortium name="DOE Joint Genome Institute"/>
            <consortium name="Mycorrhizal Genomics Consortium"/>
            <person name="Kohler A."/>
            <person name="Kuo A."/>
            <person name="Nagy L.G."/>
            <person name="Floudas D."/>
            <person name="Copeland A."/>
            <person name="Barry K.W."/>
            <person name="Cichocki N."/>
            <person name="Veneault-Fourrey C."/>
            <person name="LaButti K."/>
            <person name="Lindquist E.A."/>
            <person name="Lipzen A."/>
            <person name="Lundell T."/>
            <person name="Morin E."/>
            <person name="Murat C."/>
            <person name="Riley R."/>
            <person name="Ohm R."/>
            <person name="Sun H."/>
            <person name="Tunlid A."/>
            <person name="Henrissat B."/>
            <person name="Grigoriev I.V."/>
            <person name="Hibbett D.S."/>
            <person name="Martin F."/>
        </authorList>
    </citation>
    <scope>NUCLEOTIDE SEQUENCE [LARGE SCALE GENOMIC DNA]</scope>
    <source>
        <strain evidence="2 3">FD-317 M1</strain>
    </source>
</reference>
<proteinExistence type="predicted"/>
<dbReference type="HOGENOM" id="CLU_017726_0_0_1"/>
<keyword evidence="3" id="KW-1185">Reference proteome</keyword>
<gene>
    <name evidence="2" type="ORF">GYMLUDRAFT_903722</name>
</gene>
<organism evidence="2 3">
    <name type="scientific">Collybiopsis luxurians FD-317 M1</name>
    <dbReference type="NCBI Taxonomy" id="944289"/>
    <lineage>
        <taxon>Eukaryota</taxon>
        <taxon>Fungi</taxon>
        <taxon>Dikarya</taxon>
        <taxon>Basidiomycota</taxon>
        <taxon>Agaricomycotina</taxon>
        <taxon>Agaricomycetes</taxon>
        <taxon>Agaricomycetidae</taxon>
        <taxon>Agaricales</taxon>
        <taxon>Marasmiineae</taxon>
        <taxon>Omphalotaceae</taxon>
        <taxon>Collybiopsis</taxon>
        <taxon>Collybiopsis luxurians</taxon>
    </lineage>
</organism>
<feature type="region of interest" description="Disordered" evidence="1">
    <location>
        <begin position="503"/>
        <end position="545"/>
    </location>
</feature>
<evidence type="ECO:0000313" key="3">
    <source>
        <dbReference type="Proteomes" id="UP000053593"/>
    </source>
</evidence>
<name>A0A0D0CHG2_9AGAR</name>
<dbReference type="EMBL" id="KN834816">
    <property type="protein sequence ID" value="KIK54368.1"/>
    <property type="molecule type" value="Genomic_DNA"/>
</dbReference>
<evidence type="ECO:0000256" key="1">
    <source>
        <dbReference type="SAM" id="MobiDB-lite"/>
    </source>
</evidence>
<protein>
    <submittedName>
        <fullName evidence="2">Uncharacterized protein</fullName>
    </submittedName>
</protein>
<accession>A0A0D0CHG2</accession>